<dbReference type="Proteomes" id="UP001391051">
    <property type="component" value="Unassembled WGS sequence"/>
</dbReference>
<dbReference type="EMBL" id="JAQQWE010000001">
    <property type="protein sequence ID" value="KAK7967956.1"/>
    <property type="molecule type" value="Genomic_DNA"/>
</dbReference>
<dbReference type="RefSeq" id="XP_066707348.1">
    <property type="nucleotide sequence ID" value="XM_066838455.1"/>
</dbReference>
<gene>
    <name evidence="1" type="ORF">PG986_002233</name>
</gene>
<reference evidence="1 2" key="1">
    <citation type="submission" date="2023-01" db="EMBL/GenBank/DDBJ databases">
        <title>Analysis of 21 Apiospora genomes using comparative genomics revels a genus with tremendous synthesis potential of carbohydrate active enzymes and secondary metabolites.</title>
        <authorList>
            <person name="Sorensen T."/>
        </authorList>
    </citation>
    <scope>NUCLEOTIDE SEQUENCE [LARGE SCALE GENOMIC DNA]</scope>
    <source>
        <strain evidence="1 2">CBS 24483</strain>
    </source>
</reference>
<evidence type="ECO:0000313" key="1">
    <source>
        <dbReference type="EMBL" id="KAK7967956.1"/>
    </source>
</evidence>
<evidence type="ECO:0000313" key="2">
    <source>
        <dbReference type="Proteomes" id="UP001391051"/>
    </source>
</evidence>
<name>A0ABR1QZ17_9PEZI</name>
<dbReference type="PANTHER" id="PTHR37576:SF2">
    <property type="entry name" value="DEFECT AT LOW TEMPERATURE PROTEIN 1"/>
    <property type="match status" value="1"/>
</dbReference>
<organism evidence="1 2">
    <name type="scientific">Apiospora aurea</name>
    <dbReference type="NCBI Taxonomy" id="335848"/>
    <lineage>
        <taxon>Eukaryota</taxon>
        <taxon>Fungi</taxon>
        <taxon>Dikarya</taxon>
        <taxon>Ascomycota</taxon>
        <taxon>Pezizomycotina</taxon>
        <taxon>Sordariomycetes</taxon>
        <taxon>Xylariomycetidae</taxon>
        <taxon>Amphisphaeriales</taxon>
        <taxon>Apiosporaceae</taxon>
        <taxon>Apiospora</taxon>
    </lineage>
</organism>
<protein>
    <submittedName>
        <fullName evidence="1">Uncharacterized protein</fullName>
    </submittedName>
</protein>
<sequence>MKGADLRRLQFDLNIQHHLSAITGRNTRLDSFAISAILSFAVSILSGPLIQRASSVTGITLQPVDIDVGINVLDGSFPDHALPANFSGWQDQFYKRYLFTPLFRDVSRGYANCENITLSIDACTTNTTCAFKLPAPGFDVDCAERLIPYNFNNLAAVSLNNNITVFNTSLYFGARTDFENYTTIRTTALFKSDPTCDGQMLQRECTLRLATVRYPVTVSDGIVILEKWRGESNETLKITQGESKTNSGYDTVYTGTTIDGYQSMLGGVYAVLDSLYTSSVNIRLNSKSYSYNVTGQSANNYLTSGTPTSPRMGCKMTWGDPTTDLVNTARELMFRSAIAYSNFNRTAAGVQRIRASQTRAASAYKSHFDYFGITVACMVLQALVISYMPFGWHRLGRDVSLDAFEIARAMGAPALQDASSNSRIDVALSRLRRDKFRYGELVMETLVDPRIGADQSQRIGQGTNSHELSEHGSLCEVQADNGWNDQRPRLGLDRAERVTDIRPGVSY</sequence>
<accession>A0ABR1QZ17</accession>
<proteinExistence type="predicted"/>
<keyword evidence="2" id="KW-1185">Reference proteome</keyword>
<comment type="caution">
    <text evidence="1">The sequence shown here is derived from an EMBL/GenBank/DDBJ whole genome shotgun (WGS) entry which is preliminary data.</text>
</comment>
<dbReference type="GeneID" id="92071517"/>
<dbReference type="PANTHER" id="PTHR37576">
    <property type="entry name" value="DEFECT AT LOW TEMPERATURE PROTEIN 1"/>
    <property type="match status" value="1"/>
</dbReference>